<gene>
    <name evidence="2" type="ORF">G6N73_05095</name>
</gene>
<dbReference type="Proteomes" id="UP001642900">
    <property type="component" value="Unassembled WGS sequence"/>
</dbReference>
<organism evidence="2 3">
    <name type="scientific">Allomesorhizobium camelthorni</name>
    <dbReference type="NCBI Taxonomy" id="475069"/>
    <lineage>
        <taxon>Bacteria</taxon>
        <taxon>Pseudomonadati</taxon>
        <taxon>Pseudomonadota</taxon>
        <taxon>Alphaproteobacteria</taxon>
        <taxon>Hyphomicrobiales</taxon>
        <taxon>Phyllobacteriaceae</taxon>
        <taxon>Allomesorhizobium</taxon>
    </lineage>
</organism>
<evidence type="ECO:0000313" key="2">
    <source>
        <dbReference type="EMBL" id="NGO50562.1"/>
    </source>
</evidence>
<name>A0A6G4W736_9HYPH</name>
<feature type="transmembrane region" description="Helical" evidence="1">
    <location>
        <begin position="103"/>
        <end position="124"/>
    </location>
</feature>
<keyword evidence="3" id="KW-1185">Reference proteome</keyword>
<feature type="transmembrane region" description="Helical" evidence="1">
    <location>
        <begin position="78"/>
        <end position="97"/>
    </location>
</feature>
<accession>A0A6G4W736</accession>
<feature type="transmembrane region" description="Helical" evidence="1">
    <location>
        <begin position="51"/>
        <end position="71"/>
    </location>
</feature>
<keyword evidence="1" id="KW-1133">Transmembrane helix</keyword>
<dbReference type="InterPro" id="IPR005325">
    <property type="entry name" value="DUF308_memb"/>
</dbReference>
<sequence length="190" mass="20252">MTHAIDPSETMGSGAPELRSKWWLFMLLGVGLLVLGFIALSNILVATVASVFYVGVVMMAAGIAEVIHAFSVRSWGSFALWLLSGLVYAVGGFLAFYNPLLAATVLTLILAGTLIVAGILRFWVGFQSRPEQGWGWVVFSGLITLLAGIVLAIGWPFNTLWVLGLVLAIDLTMQGAALVAFGFGLRRGAH</sequence>
<feature type="transmembrane region" description="Helical" evidence="1">
    <location>
        <begin position="22"/>
        <end position="45"/>
    </location>
</feature>
<keyword evidence="1" id="KW-0472">Membrane</keyword>
<dbReference type="RefSeq" id="WP_165024195.1">
    <property type="nucleotide sequence ID" value="NZ_JAAKZF010000003.1"/>
</dbReference>
<dbReference type="InterPro" id="IPR052712">
    <property type="entry name" value="Acid_resist_chaperone_HdeD"/>
</dbReference>
<keyword evidence="1" id="KW-0812">Transmembrane</keyword>
<reference evidence="2 3" key="1">
    <citation type="submission" date="2020-02" db="EMBL/GenBank/DDBJ databases">
        <title>Genome sequence of strain CCNWXJ40-4.</title>
        <authorList>
            <person name="Gao J."/>
            <person name="Sun J."/>
        </authorList>
    </citation>
    <scope>NUCLEOTIDE SEQUENCE [LARGE SCALE GENOMIC DNA]</scope>
    <source>
        <strain evidence="2 3">CCNWXJ 40-4</strain>
    </source>
</reference>
<dbReference type="AlphaFoldDB" id="A0A6G4W736"/>
<dbReference type="PANTHER" id="PTHR34989">
    <property type="entry name" value="PROTEIN HDED"/>
    <property type="match status" value="1"/>
</dbReference>
<comment type="caution">
    <text evidence="2">The sequence shown here is derived from an EMBL/GenBank/DDBJ whole genome shotgun (WGS) entry which is preliminary data.</text>
</comment>
<dbReference type="GO" id="GO:0005886">
    <property type="term" value="C:plasma membrane"/>
    <property type="evidence" value="ECO:0007669"/>
    <property type="project" value="TreeGrafter"/>
</dbReference>
<feature type="transmembrane region" description="Helical" evidence="1">
    <location>
        <begin position="161"/>
        <end position="185"/>
    </location>
</feature>
<evidence type="ECO:0000256" key="1">
    <source>
        <dbReference type="SAM" id="Phobius"/>
    </source>
</evidence>
<dbReference type="Pfam" id="PF03729">
    <property type="entry name" value="DUF308"/>
    <property type="match status" value="1"/>
</dbReference>
<proteinExistence type="predicted"/>
<feature type="transmembrane region" description="Helical" evidence="1">
    <location>
        <begin position="136"/>
        <end position="155"/>
    </location>
</feature>
<evidence type="ECO:0000313" key="3">
    <source>
        <dbReference type="Proteomes" id="UP001642900"/>
    </source>
</evidence>
<dbReference type="PANTHER" id="PTHR34989:SF1">
    <property type="entry name" value="PROTEIN HDED"/>
    <property type="match status" value="1"/>
</dbReference>
<protein>
    <submittedName>
        <fullName evidence="2">HdeD family acid-resistance protein</fullName>
    </submittedName>
</protein>
<dbReference type="EMBL" id="JAAKZF010000003">
    <property type="protein sequence ID" value="NGO50562.1"/>
    <property type="molecule type" value="Genomic_DNA"/>
</dbReference>